<evidence type="ECO:0000313" key="2">
    <source>
        <dbReference type="EMBL" id="PHV68385.1"/>
    </source>
</evidence>
<sequence length="80" mass="8446">MPEPIPALPRTLTAPEPVIVVGMVGFLIATVLVVVWDLGTDNTLTICLVGLGVGLFGCFVVSLQRWAIRRGSRAAQDGLS</sequence>
<feature type="transmembrane region" description="Helical" evidence="1">
    <location>
        <begin position="42"/>
        <end position="63"/>
    </location>
</feature>
<evidence type="ECO:0000256" key="1">
    <source>
        <dbReference type="SAM" id="Phobius"/>
    </source>
</evidence>
<organism evidence="2 3">
    <name type="scientific">Williamsia marianensis</name>
    <dbReference type="NCBI Taxonomy" id="85044"/>
    <lineage>
        <taxon>Bacteria</taxon>
        <taxon>Bacillati</taxon>
        <taxon>Actinomycetota</taxon>
        <taxon>Actinomycetes</taxon>
        <taxon>Mycobacteriales</taxon>
        <taxon>Nocardiaceae</taxon>
        <taxon>Williamsia</taxon>
    </lineage>
</organism>
<dbReference type="Proteomes" id="UP000225108">
    <property type="component" value="Unassembled WGS sequence"/>
</dbReference>
<dbReference type="RefSeq" id="WP_099381514.1">
    <property type="nucleotide sequence ID" value="NZ_PEBD01000004.1"/>
</dbReference>
<dbReference type="Pfam" id="PF10745">
    <property type="entry name" value="DUF2530"/>
    <property type="match status" value="1"/>
</dbReference>
<name>A0A2G3PRF9_WILMA</name>
<evidence type="ECO:0000313" key="3">
    <source>
        <dbReference type="Proteomes" id="UP000225108"/>
    </source>
</evidence>
<dbReference type="AlphaFoldDB" id="A0A2G3PRF9"/>
<feature type="transmembrane region" description="Helical" evidence="1">
    <location>
        <begin position="18"/>
        <end position="36"/>
    </location>
</feature>
<accession>A0A2G3PRF9</accession>
<dbReference type="InterPro" id="IPR019681">
    <property type="entry name" value="DUF2530"/>
</dbReference>
<keyword evidence="1" id="KW-0812">Transmembrane</keyword>
<dbReference type="EMBL" id="PEBD01000004">
    <property type="protein sequence ID" value="PHV68385.1"/>
    <property type="molecule type" value="Genomic_DNA"/>
</dbReference>
<proteinExistence type="predicted"/>
<protein>
    <recommendedName>
        <fullName evidence="4">DUF2530 domain-containing protein</fullName>
    </recommendedName>
</protein>
<evidence type="ECO:0008006" key="4">
    <source>
        <dbReference type="Google" id="ProtNLM"/>
    </source>
</evidence>
<gene>
    <name evidence="2" type="ORF">CSW57_03925</name>
</gene>
<keyword evidence="1" id="KW-0472">Membrane</keyword>
<keyword evidence="1" id="KW-1133">Transmembrane helix</keyword>
<comment type="caution">
    <text evidence="2">The sequence shown here is derived from an EMBL/GenBank/DDBJ whole genome shotgun (WGS) entry which is preliminary data.</text>
</comment>
<reference evidence="2 3" key="1">
    <citation type="submission" date="2017-10" db="EMBL/GenBank/DDBJ databases">
        <title>The draft genome sequence of Williamsia sp. BULT 1.1 isolated from the semi-arid grassland soils from South Africa.</title>
        <authorList>
            <person name="Kabwe M.H."/>
            <person name="Govender N."/>
            <person name="Mutseka Lunga P."/>
            <person name="Vikram S."/>
            <person name="Makhalanyane T.P."/>
        </authorList>
    </citation>
    <scope>NUCLEOTIDE SEQUENCE [LARGE SCALE GENOMIC DNA]</scope>
    <source>
        <strain evidence="2 3">BULT 1.1</strain>
    </source>
</reference>